<reference evidence="1 2" key="1">
    <citation type="journal article" date="2012" name="Genome Biol. Evol.">
        <title>Genome Sequence of the Mesophilic Thermotogales Bacterium Mesotoga prima MesG1.Ag.4.2 Reveals the Largest Thermotogales Genome To Date.</title>
        <authorList>
            <person name="Zhaxybayeva O."/>
            <person name="Swithers K.S."/>
            <person name="Foght J."/>
            <person name="Green A.G."/>
            <person name="Bruce D."/>
            <person name="Detter C."/>
            <person name="Han S."/>
            <person name="Teshima H."/>
            <person name="Han J."/>
            <person name="Woyke T."/>
            <person name="Pitluck S."/>
            <person name="Nolan M."/>
            <person name="Ivanova N."/>
            <person name="Pati A."/>
            <person name="Land M.L."/>
            <person name="Dlutek M."/>
            <person name="Doolittle W.F."/>
            <person name="Noll K.M."/>
            <person name="Nesbo C.L."/>
        </authorList>
    </citation>
    <scope>NUCLEOTIDE SEQUENCE [LARGE SCALE GENOMIC DNA]</scope>
    <source>
        <strain evidence="2">mesG1.Ag.4.2</strain>
    </source>
</reference>
<accession>I2F7P4</accession>
<gene>
    <name evidence="1" type="ORF">Theba_2320</name>
</gene>
<dbReference type="eggNOG" id="COG1484">
    <property type="taxonomic scope" value="Bacteria"/>
</dbReference>
<dbReference type="KEGG" id="mpg:Theba_2320"/>
<dbReference type="Gene3D" id="3.40.50.300">
    <property type="entry name" value="P-loop containing nucleotide triphosphate hydrolases"/>
    <property type="match status" value="1"/>
</dbReference>
<dbReference type="InterPro" id="IPR027417">
    <property type="entry name" value="P-loop_NTPase"/>
</dbReference>
<protein>
    <submittedName>
        <fullName evidence="1">Uncharacterized protein</fullName>
    </submittedName>
</protein>
<evidence type="ECO:0000313" key="2">
    <source>
        <dbReference type="Proteomes" id="UP000002881"/>
    </source>
</evidence>
<dbReference type="GeneID" id="87108041"/>
<dbReference type="STRING" id="660470.Theba_2320"/>
<organism evidence="1 2">
    <name type="scientific">Mesotoga prima MesG1.Ag.4.2</name>
    <dbReference type="NCBI Taxonomy" id="660470"/>
    <lineage>
        <taxon>Bacteria</taxon>
        <taxon>Thermotogati</taxon>
        <taxon>Thermotogota</taxon>
        <taxon>Thermotogae</taxon>
        <taxon>Kosmotogales</taxon>
        <taxon>Kosmotogaceae</taxon>
        <taxon>Mesotoga</taxon>
    </lineage>
</organism>
<evidence type="ECO:0000313" key="1">
    <source>
        <dbReference type="EMBL" id="AFK07947.1"/>
    </source>
</evidence>
<keyword evidence="2" id="KW-1185">Reference proteome</keyword>
<dbReference type="EMBL" id="CP003532">
    <property type="protein sequence ID" value="AFK07947.1"/>
    <property type="molecule type" value="Genomic_DNA"/>
</dbReference>
<dbReference type="HOGENOM" id="CLU_1967950_0_0_0"/>
<dbReference type="Proteomes" id="UP000002881">
    <property type="component" value="Chromosome"/>
</dbReference>
<dbReference type="AlphaFoldDB" id="I2F7P4"/>
<dbReference type="RefSeq" id="WP_014731701.1">
    <property type="nucleotide sequence ID" value="NC_017934.1"/>
</dbReference>
<name>I2F7P4_9BACT</name>
<proteinExistence type="predicted"/>
<sequence>MRNCPGPEKCPYGGYIIYASEDPQYSDLMYECSIYKEFRRVRENMERLIKVLPKGLWERRLDNFIPEDEVTERALDLSKKYVRHRAWKIGSNFVLLGGYGTGKTHRFCLFFCVNPFFVMGLRISLCT</sequence>